<comment type="similarity">
    <text evidence="1">Belongs to the SPATA6 family.</text>
</comment>
<dbReference type="GO" id="GO:0120212">
    <property type="term" value="C:sperm head-tail coupling apparatus"/>
    <property type="evidence" value="ECO:0007669"/>
    <property type="project" value="InterPro"/>
</dbReference>
<organism evidence="5">
    <name type="scientific">Capitella teleta</name>
    <name type="common">Polychaete worm</name>
    <dbReference type="NCBI Taxonomy" id="283909"/>
    <lineage>
        <taxon>Eukaryota</taxon>
        <taxon>Metazoa</taxon>
        <taxon>Spiralia</taxon>
        <taxon>Lophotrochozoa</taxon>
        <taxon>Annelida</taxon>
        <taxon>Polychaeta</taxon>
        <taxon>Sedentaria</taxon>
        <taxon>Scolecida</taxon>
        <taxon>Capitellidae</taxon>
        <taxon>Capitella</taxon>
    </lineage>
</organism>
<feature type="domain" description="Spermatogenesis-associated protein 6 N-terminal" evidence="4">
    <location>
        <begin position="10"/>
        <end position="151"/>
    </location>
</feature>
<feature type="compositionally biased region" description="Low complexity" evidence="3">
    <location>
        <begin position="195"/>
        <end position="220"/>
    </location>
</feature>
<dbReference type="OMA" id="LCRTIAF"/>
<evidence type="ECO:0000313" key="6">
    <source>
        <dbReference type="EnsemblMetazoa" id="CapteP184083"/>
    </source>
</evidence>
<feature type="region of interest" description="Disordered" evidence="3">
    <location>
        <begin position="156"/>
        <end position="221"/>
    </location>
</feature>
<dbReference type="EMBL" id="AMQN01017595">
    <property type="status" value="NOT_ANNOTATED_CDS"/>
    <property type="molecule type" value="Genomic_DNA"/>
</dbReference>
<gene>
    <name evidence="5" type="ORF">CAPTEDRAFT_184083</name>
</gene>
<feature type="region of interest" description="Disordered" evidence="3">
    <location>
        <begin position="250"/>
        <end position="291"/>
    </location>
</feature>
<dbReference type="OrthoDB" id="5963614at2759"/>
<dbReference type="EnsemblMetazoa" id="CapteT184083">
    <property type="protein sequence ID" value="CapteP184083"/>
    <property type="gene ID" value="CapteG184083"/>
</dbReference>
<evidence type="ECO:0000256" key="1">
    <source>
        <dbReference type="ARBA" id="ARBA00006215"/>
    </source>
</evidence>
<dbReference type="STRING" id="283909.R7VBJ5"/>
<dbReference type="InterPro" id="IPR032732">
    <property type="entry name" value="SPATA6_N"/>
</dbReference>
<evidence type="ECO:0000256" key="3">
    <source>
        <dbReference type="SAM" id="MobiDB-lite"/>
    </source>
</evidence>
<dbReference type="InterPro" id="IPR042769">
    <property type="entry name" value="SPATA6_fam"/>
</dbReference>
<dbReference type="PANTHER" id="PTHR16435">
    <property type="entry name" value="SPERMATOGENESIS-ASSOCIATED PROTEIN 6 SPATA6"/>
    <property type="match status" value="1"/>
</dbReference>
<dbReference type="HOGENOM" id="CLU_038272_2_0_1"/>
<sequence length="410" mass="47044">MPRTALRCIVDINLHAVTCPGVWLPRRDDVYMTVTLFNQVRRSSLTAPIFPLPFHERFRFDKNRKAVKKIVNSCFSLLTGMKVLIELIQFSDLYAGGRLLAYYEGSVRDFLYPFPSYSPTYGTTDRELLLERSLDFPGISPKLEFSTKTVIQETSAPILGGPSNGLATRYRSPSPSRSRSRSRASSRSRSRSRSVTRSSTYSRPTVSSAYRSRSVSPVSSLRRRMDSLDLAIANDDEANRPPFVVRKVSKELIGRRPGSPSPMRTSTLSSGKKKSSRFTAASAPGNRRKSCVACRHAPSTLQVKRGHRKFDSYYNYTPRYTRTYSDPESDDDLDLLTSKSPRYVSTRPRSTSPYRLYPTDSLYDEDYALRSEIIRRRIDNVLRRNRSLDRLDLYSPATYYDYRRSPYLYY</sequence>
<name>R7VBJ5_CAPTE</name>
<proteinExistence type="inferred from homology"/>
<dbReference type="EMBL" id="AMQN01017594">
    <property type="status" value="NOT_ANNOTATED_CDS"/>
    <property type="molecule type" value="Genomic_DNA"/>
</dbReference>
<dbReference type="EMBL" id="KB293289">
    <property type="protein sequence ID" value="ELU16178.1"/>
    <property type="molecule type" value="Genomic_DNA"/>
</dbReference>
<reference evidence="7" key="1">
    <citation type="submission" date="2012-12" db="EMBL/GenBank/DDBJ databases">
        <authorList>
            <person name="Hellsten U."/>
            <person name="Grimwood J."/>
            <person name="Chapman J.A."/>
            <person name="Shapiro H."/>
            <person name="Aerts A."/>
            <person name="Otillar R.P."/>
            <person name="Terry A.Y."/>
            <person name="Boore J.L."/>
            <person name="Simakov O."/>
            <person name="Marletaz F."/>
            <person name="Cho S.-J."/>
            <person name="Edsinger-Gonzales E."/>
            <person name="Havlak P."/>
            <person name="Kuo D.-H."/>
            <person name="Larsson T."/>
            <person name="Lv J."/>
            <person name="Arendt D."/>
            <person name="Savage R."/>
            <person name="Osoegawa K."/>
            <person name="de Jong P."/>
            <person name="Lindberg D.R."/>
            <person name="Seaver E.C."/>
            <person name="Weisblat D.A."/>
            <person name="Putnam N.H."/>
            <person name="Grigoriev I.V."/>
            <person name="Rokhsar D.S."/>
        </authorList>
    </citation>
    <scope>NUCLEOTIDE SEQUENCE</scope>
    <source>
        <strain evidence="7">I ESC-2004</strain>
    </source>
</reference>
<dbReference type="Proteomes" id="UP000014760">
    <property type="component" value="Unassembled WGS sequence"/>
</dbReference>
<feature type="compositionally biased region" description="Basic residues" evidence="3">
    <location>
        <begin position="178"/>
        <end position="194"/>
    </location>
</feature>
<keyword evidence="2" id="KW-0597">Phosphoprotein</keyword>
<accession>R7VBJ5</accession>
<dbReference type="AlphaFoldDB" id="R7VBJ5"/>
<dbReference type="GO" id="GO:0007283">
    <property type="term" value="P:spermatogenesis"/>
    <property type="evidence" value="ECO:0007669"/>
    <property type="project" value="InterPro"/>
</dbReference>
<keyword evidence="7" id="KW-1185">Reference proteome</keyword>
<dbReference type="PANTHER" id="PTHR16435:SF6">
    <property type="entry name" value="IP09370P"/>
    <property type="match status" value="1"/>
</dbReference>
<evidence type="ECO:0000256" key="2">
    <source>
        <dbReference type="ARBA" id="ARBA00022553"/>
    </source>
</evidence>
<evidence type="ECO:0000313" key="5">
    <source>
        <dbReference type="EMBL" id="ELU16178.1"/>
    </source>
</evidence>
<evidence type="ECO:0000259" key="4">
    <source>
        <dbReference type="Pfam" id="PF14909"/>
    </source>
</evidence>
<reference evidence="5 7" key="2">
    <citation type="journal article" date="2013" name="Nature">
        <title>Insights into bilaterian evolution from three spiralian genomes.</title>
        <authorList>
            <person name="Simakov O."/>
            <person name="Marletaz F."/>
            <person name="Cho S.J."/>
            <person name="Edsinger-Gonzales E."/>
            <person name="Havlak P."/>
            <person name="Hellsten U."/>
            <person name="Kuo D.H."/>
            <person name="Larsson T."/>
            <person name="Lv J."/>
            <person name="Arendt D."/>
            <person name="Savage R."/>
            <person name="Osoegawa K."/>
            <person name="de Jong P."/>
            <person name="Grimwood J."/>
            <person name="Chapman J.A."/>
            <person name="Shapiro H."/>
            <person name="Aerts A."/>
            <person name="Otillar R.P."/>
            <person name="Terry A.Y."/>
            <person name="Boore J.L."/>
            <person name="Grigoriev I.V."/>
            <person name="Lindberg D.R."/>
            <person name="Seaver E.C."/>
            <person name="Weisblat D.A."/>
            <person name="Putnam N.H."/>
            <person name="Rokhsar D.S."/>
        </authorList>
    </citation>
    <scope>NUCLEOTIDE SEQUENCE</scope>
    <source>
        <strain evidence="5 7">I ESC-2004</strain>
    </source>
</reference>
<dbReference type="Pfam" id="PF14909">
    <property type="entry name" value="SPATA6"/>
    <property type="match status" value="1"/>
</dbReference>
<reference evidence="6" key="3">
    <citation type="submission" date="2015-06" db="UniProtKB">
        <authorList>
            <consortium name="EnsemblMetazoa"/>
        </authorList>
    </citation>
    <scope>IDENTIFICATION</scope>
</reference>
<evidence type="ECO:0000313" key="7">
    <source>
        <dbReference type="Proteomes" id="UP000014760"/>
    </source>
</evidence>
<protein>
    <recommendedName>
        <fullName evidence="4">Spermatogenesis-associated protein 6 N-terminal domain-containing protein</fullName>
    </recommendedName>
</protein>
<dbReference type="GO" id="GO:0032027">
    <property type="term" value="F:myosin light chain binding"/>
    <property type="evidence" value="ECO:0007669"/>
    <property type="project" value="InterPro"/>
</dbReference>